<keyword evidence="11" id="KW-0067">ATP-binding</keyword>
<keyword evidence="13" id="KW-0457">Lysine biosynthesis</keyword>
<dbReference type="Proteomes" id="UP001183817">
    <property type="component" value="Unassembled WGS sequence"/>
</dbReference>
<evidence type="ECO:0000256" key="13">
    <source>
        <dbReference type="ARBA" id="ARBA00023154"/>
    </source>
</evidence>
<sequence length="406" mass="42855">MDTQRAGFSVVVVLPEMESATNELATHPAGLAPSGESGGLDLAVGRRKQIFEPSLEMAISKLGAASHVFTGGEAGLITDGIHGKAHIVGVDPLAVAASLARREIPIVAGFQGTNREANMVTTMGRDGSDLMAVALAASLNALVCEIYSDFDGLYTADPRIVPAARKVQTITSVQMMELAAAGAKVLPRRCIEYARRLGVTIHVRSPFNPDEGTRVVSGLEDEPGAEHSATLEEPLIMGVIQDRTQIQVTVAGVPMGPGPAQLFGVTAALGVCPDMITHKNDVVDGSTDISFILPADQIPPVVAAVSKAQETIGFQWLKCEEVGKLSLSGFGMRLEPDVLCRFLGVLSDAGIKIRLFSDSSVCLCAVTDLEMLGLGVRAMREAFNLSDDLGKGYRAKHMNQSVNHKG</sequence>
<evidence type="ECO:0000313" key="19">
    <source>
        <dbReference type="Proteomes" id="UP001183817"/>
    </source>
</evidence>
<keyword evidence="8 15" id="KW-0808">Transferase</keyword>
<evidence type="ECO:0000256" key="14">
    <source>
        <dbReference type="ARBA" id="ARBA00047872"/>
    </source>
</evidence>
<evidence type="ECO:0000256" key="16">
    <source>
        <dbReference type="RuleBase" id="RU004249"/>
    </source>
</evidence>
<evidence type="ECO:0000256" key="10">
    <source>
        <dbReference type="ARBA" id="ARBA00022777"/>
    </source>
</evidence>
<dbReference type="SUPFAM" id="SSF55021">
    <property type="entry name" value="ACT-like"/>
    <property type="match status" value="1"/>
</dbReference>
<dbReference type="InterPro" id="IPR001341">
    <property type="entry name" value="Asp_kinase"/>
</dbReference>
<keyword evidence="12" id="KW-0220">Diaminopimelate biosynthesis</keyword>
<evidence type="ECO:0000256" key="5">
    <source>
        <dbReference type="ARBA" id="ARBA00010122"/>
    </source>
</evidence>
<dbReference type="InterPro" id="IPR001048">
    <property type="entry name" value="Asp/Glu/Uridylate_kinase"/>
</dbReference>
<dbReference type="EMBL" id="JAVDYI010000001">
    <property type="protein sequence ID" value="MDR7357319.1"/>
    <property type="molecule type" value="Genomic_DNA"/>
</dbReference>
<evidence type="ECO:0000256" key="15">
    <source>
        <dbReference type="RuleBase" id="RU003448"/>
    </source>
</evidence>
<dbReference type="InterPro" id="IPR005260">
    <property type="entry name" value="Asp_kin_monofn"/>
</dbReference>
<dbReference type="InterPro" id="IPR045865">
    <property type="entry name" value="ACT-like_dom_sf"/>
</dbReference>
<keyword evidence="16" id="KW-0028">Amino-acid biosynthesis</keyword>
<comment type="similarity">
    <text evidence="5 15">Belongs to the aspartokinase family.</text>
</comment>
<evidence type="ECO:0000256" key="3">
    <source>
        <dbReference type="ARBA" id="ARBA00004986"/>
    </source>
</evidence>
<evidence type="ECO:0000313" key="18">
    <source>
        <dbReference type="EMBL" id="MDR7357319.1"/>
    </source>
</evidence>
<evidence type="ECO:0000256" key="12">
    <source>
        <dbReference type="ARBA" id="ARBA00022915"/>
    </source>
</evidence>
<evidence type="ECO:0000256" key="7">
    <source>
        <dbReference type="ARBA" id="ARBA00016273"/>
    </source>
</evidence>
<dbReference type="NCBIfam" id="TIGR00657">
    <property type="entry name" value="asp_kinases"/>
    <property type="match status" value="1"/>
</dbReference>
<evidence type="ECO:0000256" key="2">
    <source>
        <dbReference type="ARBA" id="ARBA00004766"/>
    </source>
</evidence>
<dbReference type="GO" id="GO:0004072">
    <property type="term" value="F:aspartate kinase activity"/>
    <property type="evidence" value="ECO:0007669"/>
    <property type="project" value="UniProtKB-EC"/>
</dbReference>
<organism evidence="18 19">
    <name type="scientific">Paeniglutamicibacter sulfureus</name>
    <dbReference type="NCBI Taxonomy" id="43666"/>
    <lineage>
        <taxon>Bacteria</taxon>
        <taxon>Bacillati</taxon>
        <taxon>Actinomycetota</taxon>
        <taxon>Actinomycetes</taxon>
        <taxon>Micrococcales</taxon>
        <taxon>Micrococcaceae</taxon>
        <taxon>Paeniglutamicibacter</taxon>
    </lineage>
</organism>
<comment type="catalytic activity">
    <reaction evidence="14 15">
        <text>L-aspartate + ATP = 4-phospho-L-aspartate + ADP</text>
        <dbReference type="Rhea" id="RHEA:23776"/>
        <dbReference type="ChEBI" id="CHEBI:29991"/>
        <dbReference type="ChEBI" id="CHEBI:30616"/>
        <dbReference type="ChEBI" id="CHEBI:57535"/>
        <dbReference type="ChEBI" id="CHEBI:456216"/>
        <dbReference type="EC" id="2.7.2.4"/>
    </reaction>
</comment>
<evidence type="ECO:0000256" key="11">
    <source>
        <dbReference type="ARBA" id="ARBA00022840"/>
    </source>
</evidence>
<name>A0ABU2BIX7_9MICC</name>
<dbReference type="PIRSF" id="PIRSF000726">
    <property type="entry name" value="Asp_kin"/>
    <property type="match status" value="1"/>
</dbReference>
<comment type="caution">
    <text evidence="18">The sequence shown here is derived from an EMBL/GenBank/DDBJ whole genome shotgun (WGS) entry which is preliminary data.</text>
</comment>
<gene>
    <name evidence="18" type="ORF">J2S64_001010</name>
</gene>
<keyword evidence="19" id="KW-1185">Reference proteome</keyword>
<keyword evidence="9" id="KW-0547">Nucleotide-binding</keyword>
<dbReference type="PANTHER" id="PTHR21499">
    <property type="entry name" value="ASPARTATE KINASE"/>
    <property type="match status" value="1"/>
</dbReference>
<dbReference type="Pfam" id="PF00696">
    <property type="entry name" value="AA_kinase"/>
    <property type="match status" value="1"/>
</dbReference>
<dbReference type="InterPro" id="IPR036393">
    <property type="entry name" value="AceGlu_kinase-like_sf"/>
</dbReference>
<evidence type="ECO:0000256" key="4">
    <source>
        <dbReference type="ARBA" id="ARBA00005139"/>
    </source>
</evidence>
<evidence type="ECO:0000256" key="1">
    <source>
        <dbReference type="ARBA" id="ARBA00002843"/>
    </source>
</evidence>
<feature type="domain" description="Aspartate/glutamate/uridylate kinase" evidence="17">
    <location>
        <begin position="58"/>
        <end position="205"/>
    </location>
</feature>
<comment type="pathway">
    <text evidence="2 16">Amino-acid biosynthesis; L-lysine biosynthesis via DAP pathway; (S)-tetrahydrodipicolinate from L-aspartate: step 1/4.</text>
</comment>
<dbReference type="PANTHER" id="PTHR21499:SF3">
    <property type="entry name" value="ASPARTOKINASE"/>
    <property type="match status" value="1"/>
</dbReference>
<proteinExistence type="inferred from homology"/>
<dbReference type="Gene3D" id="3.30.2130.10">
    <property type="entry name" value="VC0802-like"/>
    <property type="match status" value="1"/>
</dbReference>
<evidence type="ECO:0000259" key="17">
    <source>
        <dbReference type="Pfam" id="PF00696"/>
    </source>
</evidence>
<comment type="pathway">
    <text evidence="3 16">Amino-acid biosynthesis; L-methionine biosynthesis via de novo pathway; L-homoserine from L-aspartate: step 1/3.</text>
</comment>
<reference evidence="18 19" key="1">
    <citation type="submission" date="2023-07" db="EMBL/GenBank/DDBJ databases">
        <title>Sequencing the genomes of 1000 actinobacteria strains.</title>
        <authorList>
            <person name="Klenk H.-P."/>
        </authorList>
    </citation>
    <scope>NUCLEOTIDE SEQUENCE [LARGE SCALE GENOMIC DNA]</scope>
    <source>
        <strain evidence="18 19">DSM 20167</strain>
    </source>
</reference>
<evidence type="ECO:0000256" key="8">
    <source>
        <dbReference type="ARBA" id="ARBA00022679"/>
    </source>
</evidence>
<dbReference type="EC" id="2.7.2.4" evidence="6 15"/>
<comment type="function">
    <text evidence="1">Catalyzes the phosphorylation of the beta-carboxyl group of aspartic acid with ATP to yield 4-phospho-L-aspartate, which is involved in the branched biosynthetic pathway leading to the biosynthesis of amino acids lysine, threonine, isoleucine and methionine.</text>
</comment>
<protein>
    <recommendedName>
        <fullName evidence="7 15">Aspartokinase</fullName>
        <ecNumber evidence="6 15">2.7.2.4</ecNumber>
    </recommendedName>
</protein>
<accession>A0ABU2BIX7</accession>
<dbReference type="SUPFAM" id="SSF53633">
    <property type="entry name" value="Carbamate kinase-like"/>
    <property type="match status" value="1"/>
</dbReference>
<evidence type="ECO:0000256" key="9">
    <source>
        <dbReference type="ARBA" id="ARBA00022741"/>
    </source>
</evidence>
<dbReference type="Gene3D" id="3.40.1160.10">
    <property type="entry name" value="Acetylglutamate kinase-like"/>
    <property type="match status" value="1"/>
</dbReference>
<evidence type="ECO:0000256" key="6">
    <source>
        <dbReference type="ARBA" id="ARBA00013059"/>
    </source>
</evidence>
<keyword evidence="10 15" id="KW-0418">Kinase</keyword>
<comment type="pathway">
    <text evidence="4 16">Amino-acid biosynthesis; L-threonine biosynthesis; L-threonine from L-aspartate: step 1/5.</text>
</comment>